<dbReference type="Pfam" id="PF13508">
    <property type="entry name" value="Acetyltransf_7"/>
    <property type="match status" value="1"/>
</dbReference>
<dbReference type="Gene3D" id="3.40.630.30">
    <property type="match status" value="1"/>
</dbReference>
<dbReference type="InterPro" id="IPR000182">
    <property type="entry name" value="GNAT_dom"/>
</dbReference>
<evidence type="ECO:0000313" key="2">
    <source>
        <dbReference type="EMBL" id="QHB99212.1"/>
    </source>
</evidence>
<sequence>MAVKKGAVELVRAMTYDDLPQVVKIARRAYDEDISVISERPGLEPWADSVKGREDTRITSQDLAEHILRHDAGTCLVAEDDGKVNGAMMAINREGMIIMSMLAVRPKAQGRGYAAAIIDRMRAMLDDYRRAMAVVKASETIRAMFPWNFDVHPAMRAGGQIDRSRLSTTKSVREGTPQDRDFIEGLDRRLRGASRGVDHDLLASRARLFVAEERSARGYAYAHSDGSPLTLAATTTTVARELLTSCLASGSPGDAPVVRNLTGEQRWAFDVVRSLGMDLHLAGPVIVRGMALPAPYLPHDSLG</sequence>
<protein>
    <submittedName>
        <fullName evidence="2">GNAT family N-acetyltransferase</fullName>
    </submittedName>
</protein>
<dbReference type="InterPro" id="IPR016181">
    <property type="entry name" value="Acyl_CoA_acyltransferase"/>
</dbReference>
<dbReference type="KEGG" id="eke:EK0264_02185"/>
<dbReference type="CDD" id="cd04301">
    <property type="entry name" value="NAT_SF"/>
    <property type="match status" value="1"/>
</dbReference>
<reference evidence="2 3" key="1">
    <citation type="journal article" date="2018" name="Int. J. Syst. Evol. Microbiol.">
        <title>Epidermidibacterium keratini gen. nov., sp. nov., a member of the family Sporichthyaceae, isolated from keratin epidermis.</title>
        <authorList>
            <person name="Lee D.G."/>
            <person name="Trujillo M.E."/>
            <person name="Kang S."/>
            <person name="Nam J.J."/>
            <person name="Kim Y.J."/>
        </authorList>
    </citation>
    <scope>NUCLEOTIDE SEQUENCE [LARGE SCALE GENOMIC DNA]</scope>
    <source>
        <strain evidence="2 3">EPI-7</strain>
    </source>
</reference>
<dbReference type="AlphaFoldDB" id="A0A7L4YK04"/>
<dbReference type="RefSeq" id="WP_159542468.1">
    <property type="nucleotide sequence ID" value="NZ_CP047156.1"/>
</dbReference>
<dbReference type="InParanoid" id="A0A7L4YK04"/>
<dbReference type="EMBL" id="CP047156">
    <property type="protein sequence ID" value="QHB99212.1"/>
    <property type="molecule type" value="Genomic_DNA"/>
</dbReference>
<dbReference type="PROSITE" id="PS51186">
    <property type="entry name" value="GNAT"/>
    <property type="match status" value="1"/>
</dbReference>
<proteinExistence type="predicted"/>
<keyword evidence="3" id="KW-1185">Reference proteome</keyword>
<accession>A0A7L4YK04</accession>
<dbReference type="OrthoDB" id="3767306at2"/>
<name>A0A7L4YK04_9ACTN</name>
<organism evidence="2 3">
    <name type="scientific">Epidermidibacterium keratini</name>
    <dbReference type="NCBI Taxonomy" id="1891644"/>
    <lineage>
        <taxon>Bacteria</taxon>
        <taxon>Bacillati</taxon>
        <taxon>Actinomycetota</taxon>
        <taxon>Actinomycetes</taxon>
        <taxon>Sporichthyales</taxon>
        <taxon>Sporichthyaceae</taxon>
        <taxon>Epidermidibacterium</taxon>
    </lineage>
</organism>
<dbReference type="Proteomes" id="UP000463857">
    <property type="component" value="Chromosome"/>
</dbReference>
<keyword evidence="2" id="KW-0808">Transferase</keyword>
<dbReference type="GO" id="GO:0016747">
    <property type="term" value="F:acyltransferase activity, transferring groups other than amino-acyl groups"/>
    <property type="evidence" value="ECO:0007669"/>
    <property type="project" value="InterPro"/>
</dbReference>
<feature type="domain" description="N-acetyltransferase" evidence="1">
    <location>
        <begin position="9"/>
        <end position="189"/>
    </location>
</feature>
<dbReference type="SUPFAM" id="SSF55729">
    <property type="entry name" value="Acyl-CoA N-acyltransferases (Nat)"/>
    <property type="match status" value="1"/>
</dbReference>
<gene>
    <name evidence="2" type="ORF">EK0264_02185</name>
</gene>
<evidence type="ECO:0000259" key="1">
    <source>
        <dbReference type="PROSITE" id="PS51186"/>
    </source>
</evidence>
<evidence type="ECO:0000313" key="3">
    <source>
        <dbReference type="Proteomes" id="UP000463857"/>
    </source>
</evidence>